<dbReference type="RefSeq" id="WP_121623633.1">
    <property type="nucleotide sequence ID" value="NZ_JACIIW010000009.1"/>
</dbReference>
<dbReference type="InterPro" id="IPR036291">
    <property type="entry name" value="NAD(P)-bd_dom_sf"/>
</dbReference>
<dbReference type="NCBIfam" id="NF004846">
    <property type="entry name" value="PRK06197.1"/>
    <property type="match status" value="1"/>
</dbReference>
<evidence type="ECO:0000313" key="3">
    <source>
        <dbReference type="Proteomes" id="UP000269692"/>
    </source>
</evidence>
<protein>
    <submittedName>
        <fullName evidence="2">SDR family NAD(P)-dependent oxidoreductase</fullName>
    </submittedName>
</protein>
<dbReference type="NCBIfam" id="NF004513">
    <property type="entry name" value="PRK05854.1"/>
    <property type="match status" value="1"/>
</dbReference>
<dbReference type="GO" id="GO:0016491">
    <property type="term" value="F:oxidoreductase activity"/>
    <property type="evidence" value="ECO:0007669"/>
    <property type="project" value="UniProtKB-KW"/>
</dbReference>
<dbReference type="InterPro" id="IPR002347">
    <property type="entry name" value="SDR_fam"/>
</dbReference>
<dbReference type="SUPFAM" id="SSF51735">
    <property type="entry name" value="NAD(P)-binding Rossmann-fold domains"/>
    <property type="match status" value="1"/>
</dbReference>
<dbReference type="Pfam" id="PF00106">
    <property type="entry name" value="adh_short"/>
    <property type="match status" value="1"/>
</dbReference>
<dbReference type="OrthoDB" id="109589at2"/>
<dbReference type="PRINTS" id="PR00081">
    <property type="entry name" value="GDHRDH"/>
</dbReference>
<keyword evidence="3" id="KW-1185">Reference proteome</keyword>
<gene>
    <name evidence="2" type="ORF">D9R14_12335</name>
</gene>
<dbReference type="Proteomes" id="UP000269692">
    <property type="component" value="Unassembled WGS sequence"/>
</dbReference>
<name>A0A3L7AD73_9HYPH</name>
<organism evidence="2 3">
    <name type="scientific">Xanthobacter tagetidis</name>
    <dbReference type="NCBI Taxonomy" id="60216"/>
    <lineage>
        <taxon>Bacteria</taxon>
        <taxon>Pseudomonadati</taxon>
        <taxon>Pseudomonadota</taxon>
        <taxon>Alphaproteobacteria</taxon>
        <taxon>Hyphomicrobiales</taxon>
        <taxon>Xanthobacteraceae</taxon>
        <taxon>Xanthobacter</taxon>
    </lineage>
</organism>
<reference evidence="2 3" key="1">
    <citation type="submission" date="2018-10" db="EMBL/GenBank/DDBJ databases">
        <title>Xanthobacter tagetidis genome sequencing and assembly.</title>
        <authorList>
            <person name="Maclea K.S."/>
            <person name="Goen A.E."/>
            <person name="Fatima S.A."/>
        </authorList>
    </citation>
    <scope>NUCLEOTIDE SEQUENCE [LARGE SCALE GENOMIC DNA]</scope>
    <source>
        <strain evidence="2 3">ATCC 700314</strain>
    </source>
</reference>
<dbReference type="PANTHER" id="PTHR43157:SF31">
    <property type="entry name" value="PHOSPHATIDYLINOSITOL-GLYCAN BIOSYNTHESIS CLASS F PROTEIN"/>
    <property type="match status" value="1"/>
</dbReference>
<sequence length="304" mass="32379">MTHWTTKDIPLQHGRTAVVTGTGGLGFEDALALARAGARVVIAGRSHAKGAQAVAAIAAQVEGAQVRFAEMDLARLESVSAFAARLADHEDRLDLLINNAAVMTPPVRGETRDGFELQFGTNYLGHFALTAHLLPLLRKGGSARVVTLGSIAARRGKIDFDDLQGLRAYHAFALYGQSKLACIMFAFELSRRSRAAGWGVESLAAHPGLTRTDLIANSAPPGSIRVRIRRNLPFLFQPAWQGALPTLFAATDPAARDGGHYGPHRLAGVRGYPTEEAPPPQALDGAVAARLWEVSQELAGVAFP</sequence>
<proteinExistence type="predicted"/>
<dbReference type="AlphaFoldDB" id="A0A3L7AD73"/>
<keyword evidence="1" id="KW-0560">Oxidoreductase</keyword>
<evidence type="ECO:0000313" key="2">
    <source>
        <dbReference type="EMBL" id="RLP78167.1"/>
    </source>
</evidence>
<dbReference type="PANTHER" id="PTHR43157">
    <property type="entry name" value="PHOSPHATIDYLINOSITOL-GLYCAN BIOSYNTHESIS CLASS F PROTEIN-RELATED"/>
    <property type="match status" value="1"/>
</dbReference>
<evidence type="ECO:0000256" key="1">
    <source>
        <dbReference type="ARBA" id="ARBA00023002"/>
    </source>
</evidence>
<dbReference type="Gene3D" id="3.40.50.720">
    <property type="entry name" value="NAD(P)-binding Rossmann-like Domain"/>
    <property type="match status" value="1"/>
</dbReference>
<comment type="caution">
    <text evidence="2">The sequence shown here is derived from an EMBL/GenBank/DDBJ whole genome shotgun (WGS) entry which is preliminary data.</text>
</comment>
<accession>A0A3L7AD73</accession>
<dbReference type="EMBL" id="RCTF01000009">
    <property type="protein sequence ID" value="RLP78167.1"/>
    <property type="molecule type" value="Genomic_DNA"/>
</dbReference>